<dbReference type="GO" id="GO:0031624">
    <property type="term" value="F:ubiquitin conjugating enzyme binding"/>
    <property type="evidence" value="ECO:0007669"/>
    <property type="project" value="TreeGrafter"/>
</dbReference>
<feature type="compositionally biased region" description="Acidic residues" evidence="1">
    <location>
        <begin position="351"/>
        <end position="360"/>
    </location>
</feature>
<dbReference type="STRING" id="106004.A0A1Y2G405"/>
<dbReference type="GO" id="GO:0051865">
    <property type="term" value="P:protein autoubiquitination"/>
    <property type="evidence" value="ECO:0007669"/>
    <property type="project" value="TreeGrafter"/>
</dbReference>
<feature type="region of interest" description="Disordered" evidence="1">
    <location>
        <begin position="66"/>
        <end position="91"/>
    </location>
</feature>
<proteinExistence type="predicted"/>
<dbReference type="GO" id="GO:0005634">
    <property type="term" value="C:nucleus"/>
    <property type="evidence" value="ECO:0007669"/>
    <property type="project" value="TreeGrafter"/>
</dbReference>
<evidence type="ECO:0000313" key="3">
    <source>
        <dbReference type="Proteomes" id="UP000193467"/>
    </source>
</evidence>
<dbReference type="Pfam" id="PF09814">
    <property type="entry name" value="HECT_2"/>
    <property type="match status" value="1"/>
</dbReference>
<evidence type="ECO:0000313" key="2">
    <source>
        <dbReference type="EMBL" id="ORY92655.1"/>
    </source>
</evidence>
<accession>A0A1Y2G405</accession>
<dbReference type="InParanoid" id="A0A1Y2G405"/>
<sequence>MEATRERPRARSLFDSAYTPTAAFDPSAVPQAYAFPTTSQPAAWEQFQSDDLISLGEEQLFSGNRTRTAAPAQAQNGVLQHDEEEQAHQASTPIVSEELLGSLSAAKHAFLFALTGLLQQHFDDPRVEGFEAEAGPSAATWDNLNPFATPVLAQSSPSLSAPAVDASATDDTVLASLVDNLRLHTERPAATQTSPMVSLDHSSPLLGSAPSGKQLLMDELQARVESLSVELSPTDAHLARSLGSLLTCIERLMSISRPPVNVTPQSGFTITPPELVSEQGSPNVYLTLEREARALQENRKEQWDREQAEAVVGAAREVEQAERDLLWGRVDDLSERVRVLCRQRAEALAREEEDGVEEESNVGARREGSLYAESVLSASDLPRYSHDGAPPPNGAHHPPAYFTDYALDQKDFDEKAPPSPSAQSLVAPSINSATSPLLGRQVRTSITSSMHQPRTRRISGVHNEKMQRELDSVSEAIERLYVVSPQLANQRVEPDRRQLRERQLAKLGNAIERLSKGRLNDQRAAPSPIVEEDEGRKEERIRRIKDQALDKLIDQIDRAASRTLTDQRVDLNGAKRKEFLNAATQNASFSPLSDPREAERREFILEHTGKGRLASQDAVLPKAPHLTGAFPGPPPLSDSVSISEFFAEDPEDPTRPRSNSLPGRPVKKKFSNLRLGLFAKGSSPMGSRRGSYDSRSMIEKEKGEKSPSVSRRGSYDSRFAEGMAGLGLGVFGSGMSRSASNSIDILSAPAVDFVAEESRNLGTLVVSFWPRSSILGKDEWEVLSVESEAIVVAPITGGPASRLSLPCRVIPQQVSVTSHGDFHEVKLITLDPSPTRSRHDLEVHAPVSTAELRAALPTSFACATCHTTLVDSSMIVKYNALPSEHWAELLDAWMCHQDQTLSDDLIAKGKGIKPREGEGLVGSAYVVFERGITRNWLTPEKSEATRAPTDDLLHPAHCVSCSALVGHHVTSLATSSPPSSASCFRLLKYASYPAGSAASSPAANAASPASSTSSENARRREIPKYSLATHLTAEMLEIGQAHACHRFVVEDAQEEKARLLLWLFNPSVRIAFSTSSSATDALDLSKSKAVASFSNGPRLLNRTMNVVKIFYTLVDDEQAPAVQEFINSPHSTSERITYPLDVVNRVEDLLKASREVYPFGKRTWGEIDVGFLERI</sequence>
<feature type="compositionally biased region" description="Low complexity" evidence="1">
    <location>
        <begin position="998"/>
        <end position="1014"/>
    </location>
</feature>
<gene>
    <name evidence="2" type="ORF">BCR35DRAFT_298135</name>
</gene>
<feature type="compositionally biased region" description="Basic and acidic residues" evidence="1">
    <location>
        <begin position="690"/>
        <end position="705"/>
    </location>
</feature>
<dbReference type="GO" id="GO:0000151">
    <property type="term" value="C:ubiquitin ligase complex"/>
    <property type="evidence" value="ECO:0007669"/>
    <property type="project" value="TreeGrafter"/>
</dbReference>
<feature type="region of interest" description="Disordered" evidence="1">
    <location>
        <begin position="349"/>
        <end position="368"/>
    </location>
</feature>
<feature type="region of interest" description="Disordered" evidence="1">
    <location>
        <begin position="679"/>
        <end position="713"/>
    </location>
</feature>
<dbReference type="GO" id="GO:0043161">
    <property type="term" value="P:proteasome-mediated ubiquitin-dependent protein catabolic process"/>
    <property type="evidence" value="ECO:0007669"/>
    <property type="project" value="TreeGrafter"/>
</dbReference>
<feature type="region of interest" description="Disordered" evidence="1">
    <location>
        <begin position="381"/>
        <end position="401"/>
    </location>
</feature>
<feature type="region of interest" description="Disordered" evidence="1">
    <location>
        <begin position="647"/>
        <end position="667"/>
    </location>
</feature>
<evidence type="ECO:0000256" key="1">
    <source>
        <dbReference type="SAM" id="MobiDB-lite"/>
    </source>
</evidence>
<comment type="caution">
    <text evidence="2">The sequence shown here is derived from an EMBL/GenBank/DDBJ whole genome shotgun (WGS) entry which is preliminary data.</text>
</comment>
<feature type="compositionally biased region" description="Polar residues" evidence="1">
    <location>
        <begin position="66"/>
        <end position="78"/>
    </location>
</feature>
<protein>
    <submittedName>
        <fullName evidence="2">HECT-like ubiquitin-conjugating enzyme-binding-domain-containing protein</fullName>
    </submittedName>
</protein>
<dbReference type="GO" id="GO:0005829">
    <property type="term" value="C:cytosol"/>
    <property type="evidence" value="ECO:0007669"/>
    <property type="project" value="TreeGrafter"/>
</dbReference>
<dbReference type="GO" id="GO:0006513">
    <property type="term" value="P:protein monoubiquitination"/>
    <property type="evidence" value="ECO:0007669"/>
    <property type="project" value="TreeGrafter"/>
</dbReference>
<organism evidence="2 3">
    <name type="scientific">Leucosporidium creatinivorum</name>
    <dbReference type="NCBI Taxonomy" id="106004"/>
    <lineage>
        <taxon>Eukaryota</taxon>
        <taxon>Fungi</taxon>
        <taxon>Dikarya</taxon>
        <taxon>Basidiomycota</taxon>
        <taxon>Pucciniomycotina</taxon>
        <taxon>Microbotryomycetes</taxon>
        <taxon>Leucosporidiales</taxon>
        <taxon>Leucosporidium</taxon>
    </lineage>
</organism>
<reference evidence="2 3" key="1">
    <citation type="submission" date="2016-07" db="EMBL/GenBank/DDBJ databases">
        <title>Pervasive Adenine N6-methylation of Active Genes in Fungi.</title>
        <authorList>
            <consortium name="DOE Joint Genome Institute"/>
            <person name="Mondo S.J."/>
            <person name="Dannebaum R.O."/>
            <person name="Kuo R.C."/>
            <person name="Labutti K."/>
            <person name="Haridas S."/>
            <person name="Kuo A."/>
            <person name="Salamov A."/>
            <person name="Ahrendt S.R."/>
            <person name="Lipzen A."/>
            <person name="Sullivan W."/>
            <person name="Andreopoulos W.B."/>
            <person name="Clum A."/>
            <person name="Lindquist E."/>
            <person name="Daum C."/>
            <person name="Ramamoorthy G.K."/>
            <person name="Gryganskyi A."/>
            <person name="Culley D."/>
            <person name="Magnuson J.K."/>
            <person name="James T.Y."/>
            <person name="O'Malley M.A."/>
            <person name="Stajich J.E."/>
            <person name="Spatafora J.W."/>
            <person name="Visel A."/>
            <person name="Grigoriev I.V."/>
        </authorList>
    </citation>
    <scope>NUCLEOTIDE SEQUENCE [LARGE SCALE GENOMIC DNA]</scope>
    <source>
        <strain evidence="2 3">62-1032</strain>
    </source>
</reference>
<dbReference type="GO" id="GO:0061630">
    <property type="term" value="F:ubiquitin protein ligase activity"/>
    <property type="evidence" value="ECO:0007669"/>
    <property type="project" value="TreeGrafter"/>
</dbReference>
<dbReference type="EMBL" id="MCGR01000001">
    <property type="protein sequence ID" value="ORY92655.1"/>
    <property type="molecule type" value="Genomic_DNA"/>
</dbReference>
<feature type="region of interest" description="Disordered" evidence="1">
    <location>
        <begin position="998"/>
        <end position="1019"/>
    </location>
</feature>
<dbReference type="Proteomes" id="UP000193467">
    <property type="component" value="Unassembled WGS sequence"/>
</dbReference>
<dbReference type="GO" id="GO:0000209">
    <property type="term" value="P:protein polyubiquitination"/>
    <property type="evidence" value="ECO:0007669"/>
    <property type="project" value="TreeGrafter"/>
</dbReference>
<dbReference type="OrthoDB" id="66510at2759"/>
<keyword evidence="3" id="KW-1185">Reference proteome</keyword>
<name>A0A1Y2G405_9BASI</name>
<dbReference type="InterPro" id="IPR019193">
    <property type="entry name" value="UBQ-conj_enz_E2-bd_prot"/>
</dbReference>
<dbReference type="AlphaFoldDB" id="A0A1Y2G405"/>
<dbReference type="PANTHER" id="PTHR31531">
    <property type="entry name" value="E3 UBIQUITIN-PROTEIN LIGASE E3D FAMILY MEMBER"/>
    <property type="match status" value="1"/>
</dbReference>
<dbReference type="GO" id="GO:0030332">
    <property type="term" value="F:cyclin binding"/>
    <property type="evidence" value="ECO:0007669"/>
    <property type="project" value="TreeGrafter"/>
</dbReference>
<dbReference type="PANTHER" id="PTHR31531:SF2">
    <property type="entry name" value="E3 UBIQUITIN-PROTEIN LIGASE E3D"/>
    <property type="match status" value="1"/>
</dbReference>